<gene>
    <name evidence="1" type="ORF">PENSOL_c012G01737</name>
</gene>
<evidence type="ECO:0000313" key="2">
    <source>
        <dbReference type="Proteomes" id="UP000191612"/>
    </source>
</evidence>
<accession>A0A1V6R7U0</accession>
<dbReference type="AlphaFoldDB" id="A0A1V6R7U0"/>
<name>A0A1V6R7U0_9EURO</name>
<evidence type="ECO:0000313" key="1">
    <source>
        <dbReference type="EMBL" id="OQD97403.1"/>
    </source>
</evidence>
<protein>
    <submittedName>
        <fullName evidence="1">Uncharacterized protein</fullName>
    </submittedName>
</protein>
<keyword evidence="2" id="KW-1185">Reference proteome</keyword>
<organism evidence="1 2">
    <name type="scientific">Penicillium solitum</name>
    <dbReference type="NCBI Taxonomy" id="60172"/>
    <lineage>
        <taxon>Eukaryota</taxon>
        <taxon>Fungi</taxon>
        <taxon>Dikarya</taxon>
        <taxon>Ascomycota</taxon>
        <taxon>Pezizomycotina</taxon>
        <taxon>Eurotiomycetes</taxon>
        <taxon>Eurotiomycetidae</taxon>
        <taxon>Eurotiales</taxon>
        <taxon>Aspergillaceae</taxon>
        <taxon>Penicillium</taxon>
    </lineage>
</organism>
<dbReference type="EMBL" id="MDYO01000012">
    <property type="protein sequence ID" value="OQD97403.1"/>
    <property type="molecule type" value="Genomic_DNA"/>
</dbReference>
<comment type="caution">
    <text evidence="1">The sequence shown here is derived from an EMBL/GenBank/DDBJ whole genome shotgun (WGS) entry which is preliminary data.</text>
</comment>
<reference evidence="2" key="1">
    <citation type="journal article" date="2017" name="Nat. Microbiol.">
        <title>Global analysis of biosynthetic gene clusters reveals vast potential of secondary metabolite production in Penicillium species.</title>
        <authorList>
            <person name="Nielsen J.C."/>
            <person name="Grijseels S."/>
            <person name="Prigent S."/>
            <person name="Ji B."/>
            <person name="Dainat J."/>
            <person name="Nielsen K.F."/>
            <person name="Frisvad J.C."/>
            <person name="Workman M."/>
            <person name="Nielsen J."/>
        </authorList>
    </citation>
    <scope>NUCLEOTIDE SEQUENCE [LARGE SCALE GENOMIC DNA]</scope>
    <source>
        <strain evidence="2">IBT 29525</strain>
    </source>
</reference>
<proteinExistence type="predicted"/>
<dbReference type="Proteomes" id="UP000191612">
    <property type="component" value="Unassembled WGS sequence"/>
</dbReference>
<sequence length="162" mass="18107">MTEDLWRCLEVVLHSLHSNIGCDYDDLNFQPPSILETLRFSSTSIDPLNNSTPTFTVLIGDSRWMKFQRLNPKLLQQTEENREYAGIASVTSGDTNTWKGICESIPMKNHTNAPAVLPSAGVISSSGMKASPMPRSTHQRSNHRPQLAMIVKMLNHKATRSI</sequence>